<organism evidence="1 2">
    <name type="scientific">Thecamonas trahens ATCC 50062</name>
    <dbReference type="NCBI Taxonomy" id="461836"/>
    <lineage>
        <taxon>Eukaryota</taxon>
        <taxon>Apusozoa</taxon>
        <taxon>Apusomonadida</taxon>
        <taxon>Apusomonadidae</taxon>
        <taxon>Thecamonas</taxon>
    </lineage>
</organism>
<dbReference type="InterPro" id="IPR016024">
    <property type="entry name" value="ARM-type_fold"/>
</dbReference>
<gene>
    <name evidence="1" type="ORF">AMSG_00272</name>
</gene>
<dbReference type="SUPFAM" id="SSF48371">
    <property type="entry name" value="ARM repeat"/>
    <property type="match status" value="1"/>
</dbReference>
<keyword evidence="2" id="KW-1185">Reference proteome</keyword>
<name>A0A0L0D1C2_THETB</name>
<dbReference type="eggNOG" id="ENOG502S6YB">
    <property type="taxonomic scope" value="Eukaryota"/>
</dbReference>
<accession>A0A0L0D1C2</accession>
<dbReference type="EMBL" id="GL349433">
    <property type="protein sequence ID" value="KNC46154.1"/>
    <property type="molecule type" value="Genomic_DNA"/>
</dbReference>
<evidence type="ECO:0000313" key="1">
    <source>
        <dbReference type="EMBL" id="KNC46154.1"/>
    </source>
</evidence>
<dbReference type="RefSeq" id="XP_013763130.1">
    <property type="nucleotide sequence ID" value="XM_013907676.1"/>
</dbReference>
<dbReference type="Gene3D" id="1.25.10.10">
    <property type="entry name" value="Leucine-rich Repeat Variant"/>
    <property type="match status" value="1"/>
</dbReference>
<sequence>MEVSLDLASDVFSHVLSRAPPAEAGLMEALAVLIAEAADEPSVPADWMDAFSELLADAGVDEDTAVAAAAEFVLRAAQASVAAASCARAESQPAASIAIADSSHPYALACVDSVSGKPLSLGEVNDRVAEASGSCAVSLEVFMEGTRAVDARERRLALRELCPCHVKKDIDVFWKRIMAMVNDPDPDVRYQVLHNLCDGSPLRLEADVIAAIEILHNDADKRVARAARRVLVEYRKTGDWNVM</sequence>
<dbReference type="AlphaFoldDB" id="A0A0L0D1C2"/>
<dbReference type="InterPro" id="IPR011989">
    <property type="entry name" value="ARM-like"/>
</dbReference>
<reference evidence="1 2" key="1">
    <citation type="submission" date="2010-05" db="EMBL/GenBank/DDBJ databases">
        <title>The Genome Sequence of Thecamonas trahens ATCC 50062.</title>
        <authorList>
            <consortium name="The Broad Institute Genome Sequencing Platform"/>
            <person name="Russ C."/>
            <person name="Cuomo C."/>
            <person name="Shea T."/>
            <person name="Young S.K."/>
            <person name="Zeng Q."/>
            <person name="Koehrsen M."/>
            <person name="Haas B."/>
            <person name="Borodovsky M."/>
            <person name="Guigo R."/>
            <person name="Alvarado L."/>
            <person name="Berlin A."/>
            <person name="Bochicchio J."/>
            <person name="Borenstein D."/>
            <person name="Chapman S."/>
            <person name="Chen Z."/>
            <person name="Freedman E."/>
            <person name="Gellesch M."/>
            <person name="Goldberg J."/>
            <person name="Griggs A."/>
            <person name="Gujja S."/>
            <person name="Heilman E."/>
            <person name="Heiman D."/>
            <person name="Hepburn T."/>
            <person name="Howarth C."/>
            <person name="Jen D."/>
            <person name="Larson L."/>
            <person name="Mehta T."/>
            <person name="Park D."/>
            <person name="Pearson M."/>
            <person name="Roberts A."/>
            <person name="Saif S."/>
            <person name="Shenoy N."/>
            <person name="Sisk P."/>
            <person name="Stolte C."/>
            <person name="Sykes S."/>
            <person name="Thomson T."/>
            <person name="Walk T."/>
            <person name="White J."/>
            <person name="Yandava C."/>
            <person name="Burger G."/>
            <person name="Gray M.W."/>
            <person name="Holland P.W.H."/>
            <person name="King N."/>
            <person name="Lang F.B.F."/>
            <person name="Roger A.J."/>
            <person name="Ruiz-Trillo I."/>
            <person name="Lander E."/>
            <person name="Nusbaum C."/>
        </authorList>
    </citation>
    <scope>NUCLEOTIDE SEQUENCE [LARGE SCALE GENOMIC DNA]</scope>
    <source>
        <strain evidence="1 2">ATCC 50062</strain>
    </source>
</reference>
<protein>
    <recommendedName>
        <fullName evidence="3">HEAT repeat domain-containing protein</fullName>
    </recommendedName>
</protein>
<dbReference type="GeneID" id="25560087"/>
<dbReference type="Proteomes" id="UP000054408">
    <property type="component" value="Unassembled WGS sequence"/>
</dbReference>
<proteinExistence type="predicted"/>
<evidence type="ECO:0008006" key="3">
    <source>
        <dbReference type="Google" id="ProtNLM"/>
    </source>
</evidence>
<evidence type="ECO:0000313" key="2">
    <source>
        <dbReference type="Proteomes" id="UP000054408"/>
    </source>
</evidence>
<dbReference type="OrthoDB" id="10017781at2759"/>